<feature type="region of interest" description="Disordered" evidence="1">
    <location>
        <begin position="83"/>
        <end position="151"/>
    </location>
</feature>
<sequence length="151" mass="15848">MLPTLALPEREFSLLTSPLAPSASVSPASTLRTVRRTGVLSVSSSSLLLSSLVSRLTPALLSLLEPTVRPPPRDSTVLLQDVPSTTKLVPGSPSGVLSSRSARTSRPSWPSTRMQTAWPATPSSARRTAWCPLSSPRSSSTAPTTSISAQT</sequence>
<organism evidence="2 3">
    <name type="scientific">Linum tenue</name>
    <dbReference type="NCBI Taxonomy" id="586396"/>
    <lineage>
        <taxon>Eukaryota</taxon>
        <taxon>Viridiplantae</taxon>
        <taxon>Streptophyta</taxon>
        <taxon>Embryophyta</taxon>
        <taxon>Tracheophyta</taxon>
        <taxon>Spermatophyta</taxon>
        <taxon>Magnoliopsida</taxon>
        <taxon>eudicotyledons</taxon>
        <taxon>Gunneridae</taxon>
        <taxon>Pentapetalae</taxon>
        <taxon>rosids</taxon>
        <taxon>fabids</taxon>
        <taxon>Malpighiales</taxon>
        <taxon>Linaceae</taxon>
        <taxon>Linum</taxon>
    </lineage>
</organism>
<evidence type="ECO:0000313" key="2">
    <source>
        <dbReference type="EMBL" id="CAI0469505.1"/>
    </source>
</evidence>
<name>A0AAV0PFD5_9ROSI</name>
<feature type="compositionally biased region" description="Polar residues" evidence="1">
    <location>
        <begin position="95"/>
        <end position="115"/>
    </location>
</feature>
<accession>A0AAV0PFD5</accession>
<feature type="compositionally biased region" description="Low complexity" evidence="1">
    <location>
        <begin position="132"/>
        <end position="151"/>
    </location>
</feature>
<gene>
    <name evidence="2" type="ORF">LITE_LOCUS38194</name>
</gene>
<dbReference type="Proteomes" id="UP001154282">
    <property type="component" value="Unassembled WGS sequence"/>
</dbReference>
<evidence type="ECO:0000256" key="1">
    <source>
        <dbReference type="SAM" id="MobiDB-lite"/>
    </source>
</evidence>
<dbReference type="AlphaFoldDB" id="A0AAV0PFD5"/>
<dbReference type="EMBL" id="CAMGYJ010000008">
    <property type="protein sequence ID" value="CAI0469505.1"/>
    <property type="molecule type" value="Genomic_DNA"/>
</dbReference>
<comment type="caution">
    <text evidence="2">The sequence shown here is derived from an EMBL/GenBank/DDBJ whole genome shotgun (WGS) entry which is preliminary data.</text>
</comment>
<reference evidence="2" key="1">
    <citation type="submission" date="2022-08" db="EMBL/GenBank/DDBJ databases">
        <authorList>
            <person name="Gutierrez-Valencia J."/>
        </authorList>
    </citation>
    <scope>NUCLEOTIDE SEQUENCE</scope>
</reference>
<evidence type="ECO:0000313" key="3">
    <source>
        <dbReference type="Proteomes" id="UP001154282"/>
    </source>
</evidence>
<proteinExistence type="predicted"/>
<protein>
    <submittedName>
        <fullName evidence="2">Uncharacterized protein</fullName>
    </submittedName>
</protein>
<keyword evidence="3" id="KW-1185">Reference proteome</keyword>